<evidence type="ECO:0000313" key="3">
    <source>
        <dbReference type="Proteomes" id="UP000789405"/>
    </source>
</evidence>
<protein>
    <submittedName>
        <fullName evidence="2">21822_t:CDS:1</fullName>
    </submittedName>
</protein>
<feature type="transmembrane region" description="Helical" evidence="1">
    <location>
        <begin position="12"/>
        <end position="34"/>
    </location>
</feature>
<feature type="transmembrane region" description="Helical" evidence="1">
    <location>
        <begin position="281"/>
        <end position="299"/>
    </location>
</feature>
<gene>
    <name evidence="2" type="ORF">DERYTH_LOCUS4892</name>
</gene>
<dbReference type="Gene3D" id="3.40.50.1820">
    <property type="entry name" value="alpha/beta hydrolase"/>
    <property type="match status" value="1"/>
</dbReference>
<accession>A0A9N9AS02</accession>
<dbReference type="Proteomes" id="UP000789405">
    <property type="component" value="Unassembled WGS sequence"/>
</dbReference>
<dbReference type="PANTHER" id="PTHR37471">
    <property type="entry name" value="UNNAMED PRODUCT"/>
    <property type="match status" value="1"/>
</dbReference>
<keyword evidence="1" id="KW-0812">Transmembrane</keyword>
<dbReference type="SUPFAM" id="SSF53474">
    <property type="entry name" value="alpha/beta-Hydrolases"/>
    <property type="match status" value="1"/>
</dbReference>
<feature type="transmembrane region" description="Helical" evidence="1">
    <location>
        <begin position="54"/>
        <end position="77"/>
    </location>
</feature>
<feature type="transmembrane region" description="Helical" evidence="1">
    <location>
        <begin position="203"/>
        <end position="223"/>
    </location>
</feature>
<dbReference type="AlphaFoldDB" id="A0A9N9AS02"/>
<organism evidence="2 3">
    <name type="scientific">Dentiscutata erythropus</name>
    <dbReference type="NCBI Taxonomy" id="1348616"/>
    <lineage>
        <taxon>Eukaryota</taxon>
        <taxon>Fungi</taxon>
        <taxon>Fungi incertae sedis</taxon>
        <taxon>Mucoromycota</taxon>
        <taxon>Glomeromycotina</taxon>
        <taxon>Glomeromycetes</taxon>
        <taxon>Diversisporales</taxon>
        <taxon>Gigasporaceae</taxon>
        <taxon>Dentiscutata</taxon>
    </lineage>
</organism>
<sequence>MIEDNLITRICVRIFAWIYSFAIPIVSFIYYIYYVTQRKSLLVEWLLGTFSTELLNSSFSSFLHYWLGFELIFLLYFQVTKSRFQSHLPPVVPSKQVRHELLNFFFCTIDKFENWLEGWFNVGHKRSTFNQIYRDNFAEWISWSFFSTSLENIRNNPEYLKEIYEMIESIEKRRNVKFRQGYNPNCECIKLTLDSVEAIPRPFVFYATIFLLSSTFNILLKFYGFEHFGSKESILNGYWSSTLEFDIQEGCPPSRISYWYYDPHSSCDSFPLKKKKERQKPIVFIHGVGGGLFCYFKFIKRLWKLDRPLFLVELPYVSMQMVEDVPTMEETVREIEEMLISRNYPKAIFVAHSLGTAVCAWMVKEARKRIGFSELPMSLPHNTYIYIAEKDNIVPSKEVYKYLSKNNVNVHMMHKLDHASFLFNTHWEDRIISGVLKCCNSRRS</sequence>
<evidence type="ECO:0000256" key="1">
    <source>
        <dbReference type="SAM" id="Phobius"/>
    </source>
</evidence>
<keyword evidence="1" id="KW-0472">Membrane</keyword>
<evidence type="ECO:0000313" key="2">
    <source>
        <dbReference type="EMBL" id="CAG8542919.1"/>
    </source>
</evidence>
<keyword evidence="3" id="KW-1185">Reference proteome</keyword>
<reference evidence="2" key="1">
    <citation type="submission" date="2021-06" db="EMBL/GenBank/DDBJ databases">
        <authorList>
            <person name="Kallberg Y."/>
            <person name="Tangrot J."/>
            <person name="Rosling A."/>
        </authorList>
    </citation>
    <scope>NUCLEOTIDE SEQUENCE</scope>
    <source>
        <strain evidence="2">MA453B</strain>
    </source>
</reference>
<dbReference type="EMBL" id="CAJVPY010001950">
    <property type="protein sequence ID" value="CAG8542919.1"/>
    <property type="molecule type" value="Genomic_DNA"/>
</dbReference>
<keyword evidence="1" id="KW-1133">Transmembrane helix</keyword>
<dbReference type="OrthoDB" id="6431331at2759"/>
<proteinExistence type="predicted"/>
<dbReference type="PANTHER" id="PTHR37471:SF1">
    <property type="entry name" value="AB HYDROLASE-1 DOMAIN-CONTAINING PROTEIN"/>
    <property type="match status" value="1"/>
</dbReference>
<name>A0A9N9AS02_9GLOM</name>
<comment type="caution">
    <text evidence="2">The sequence shown here is derived from an EMBL/GenBank/DDBJ whole genome shotgun (WGS) entry which is preliminary data.</text>
</comment>
<dbReference type="InterPro" id="IPR029058">
    <property type="entry name" value="AB_hydrolase_fold"/>
</dbReference>